<evidence type="ECO:0000256" key="2">
    <source>
        <dbReference type="ARBA" id="ARBA00022490"/>
    </source>
</evidence>
<dbReference type="InterPro" id="IPR047038">
    <property type="entry name" value="eEF3_chromodomain-like_sf"/>
</dbReference>
<reference evidence="7" key="1">
    <citation type="submission" date="2020-06" db="EMBL/GenBank/DDBJ databases">
        <authorList>
            <consortium name="Plant Systems Biology data submission"/>
        </authorList>
    </citation>
    <scope>NUCLEOTIDE SEQUENCE</scope>
    <source>
        <strain evidence="7">D6</strain>
    </source>
</reference>
<dbReference type="PANTHER" id="PTHR19211">
    <property type="entry name" value="ATP-BINDING TRANSPORT PROTEIN-RELATED"/>
    <property type="match status" value="1"/>
</dbReference>
<dbReference type="Gene3D" id="2.40.50.990">
    <property type="match status" value="1"/>
</dbReference>
<evidence type="ECO:0000256" key="5">
    <source>
        <dbReference type="ARBA" id="ARBA00022840"/>
    </source>
</evidence>
<dbReference type="InterPro" id="IPR017871">
    <property type="entry name" value="ABC_transporter-like_CS"/>
</dbReference>
<keyword evidence="2" id="KW-0963">Cytoplasm</keyword>
<dbReference type="SMART" id="SM00382">
    <property type="entry name" value="AAA"/>
    <property type="match status" value="2"/>
</dbReference>
<dbReference type="InterPro" id="IPR003593">
    <property type="entry name" value="AAA+_ATPase"/>
</dbReference>
<dbReference type="PANTHER" id="PTHR19211:SF127">
    <property type="entry name" value="ABC TRANSPORTER DOMAIN-CONTAINING PROTEIN"/>
    <property type="match status" value="1"/>
</dbReference>
<name>A0A9N8EA13_9STRA</name>
<dbReference type="GO" id="GO:0016887">
    <property type="term" value="F:ATP hydrolysis activity"/>
    <property type="evidence" value="ECO:0007669"/>
    <property type="project" value="InterPro"/>
</dbReference>
<dbReference type="InterPro" id="IPR050611">
    <property type="entry name" value="ABCF"/>
</dbReference>
<dbReference type="InterPro" id="IPR003439">
    <property type="entry name" value="ABC_transporter-like_ATP-bd"/>
</dbReference>
<keyword evidence="7" id="KW-0034">Amyloid</keyword>
<organism evidence="7 8">
    <name type="scientific">Seminavis robusta</name>
    <dbReference type="NCBI Taxonomy" id="568900"/>
    <lineage>
        <taxon>Eukaryota</taxon>
        <taxon>Sar</taxon>
        <taxon>Stramenopiles</taxon>
        <taxon>Ochrophyta</taxon>
        <taxon>Bacillariophyta</taxon>
        <taxon>Bacillariophyceae</taxon>
        <taxon>Bacillariophycidae</taxon>
        <taxon>Naviculales</taxon>
        <taxon>Naviculaceae</taxon>
        <taxon>Seminavis</taxon>
    </lineage>
</organism>
<dbReference type="SUPFAM" id="SSF52540">
    <property type="entry name" value="P-loop containing nucleoside triphosphate hydrolases"/>
    <property type="match status" value="2"/>
</dbReference>
<keyword evidence="4" id="KW-0547">Nucleotide-binding</keyword>
<evidence type="ECO:0000256" key="4">
    <source>
        <dbReference type="ARBA" id="ARBA00022741"/>
    </source>
</evidence>
<gene>
    <name evidence="7" type="ORF">SEMRO_672_G185120.1</name>
</gene>
<evidence type="ECO:0000313" key="8">
    <source>
        <dbReference type="Proteomes" id="UP001153069"/>
    </source>
</evidence>
<feature type="domain" description="ABC transporter" evidence="6">
    <location>
        <begin position="104"/>
        <end position="324"/>
    </location>
</feature>
<dbReference type="Pfam" id="PF00005">
    <property type="entry name" value="ABC_tran"/>
    <property type="match status" value="2"/>
</dbReference>
<accession>A0A9N8EA13</accession>
<proteinExistence type="predicted"/>
<comment type="caution">
    <text evidence="7">The sequence shown here is derived from an EMBL/GenBank/DDBJ whole genome shotgun (WGS) entry which is preliminary data.</text>
</comment>
<evidence type="ECO:0000259" key="6">
    <source>
        <dbReference type="PROSITE" id="PS50893"/>
    </source>
</evidence>
<dbReference type="PROSITE" id="PS50893">
    <property type="entry name" value="ABC_TRANSPORTER_2"/>
    <property type="match status" value="2"/>
</dbReference>
<dbReference type="InterPro" id="IPR047036">
    <property type="entry name" value="EF3_4HB_sf"/>
</dbReference>
<keyword evidence="8" id="KW-1185">Reference proteome</keyword>
<dbReference type="Gene3D" id="1.20.1390.20">
    <property type="match status" value="1"/>
</dbReference>
<feature type="domain" description="ABC transporter" evidence="6">
    <location>
        <begin position="363"/>
        <end position="675"/>
    </location>
</feature>
<dbReference type="Pfam" id="PF17947">
    <property type="entry name" value="4HB"/>
    <property type="match status" value="1"/>
</dbReference>
<dbReference type="GO" id="GO:0003746">
    <property type="term" value="F:translation elongation factor activity"/>
    <property type="evidence" value="ECO:0007669"/>
    <property type="project" value="UniProtKB-ARBA"/>
</dbReference>
<evidence type="ECO:0000313" key="7">
    <source>
        <dbReference type="EMBL" id="CAB9514760.1"/>
    </source>
</evidence>
<keyword evidence="3" id="KW-0677">Repeat</keyword>
<evidence type="ECO:0000256" key="1">
    <source>
        <dbReference type="ARBA" id="ARBA00004496"/>
    </source>
</evidence>
<dbReference type="Gene3D" id="3.40.50.300">
    <property type="entry name" value="P-loop containing nucleotide triphosphate hydrolases"/>
    <property type="match status" value="2"/>
</dbReference>
<dbReference type="InterPro" id="IPR040533">
    <property type="entry name" value="EF3_4HB"/>
</dbReference>
<sequence>MALLEPPQDLLKLLRESLPEEVGNKAVDENDGSEEILAYVAFLAAGLTDAHEYDASVWEEALEPYLSSLVTGNKELVETFRQKAETAFALDDASLFGDDDDDAEELCDLRFNLAYGGKILLHQTRLKLLRGHRYALVGQNGVGKTTLMSAINNGKLDGWPSHLKTAYVDSGSNVDPKFEEQMMLPYLVESTGRSEEDCVNKLKELDFTDQMMKGTIGALSGGWQMKHRLVRAVLMDPDIYLMDEPTNHLHESAVKWLTDYLLALSHQTVLCVSHDVAFLDNICTDVIHYENREQWGPYNKLVHYKGNMEDFAKHPQSKNYFRELAKERGPLGNLNMDDDGMLKFIFPEPGRLDGIKTSTQKFIEMENVDFQYPGVDTNQLTNINLKMSLSSRVVVLGANGAGKTTLIKMIVGETVPSNLGGGCKFYIHPNVRVAYVAQHAFYHVEQHMEQSPVAYLQWRFKHGWDREKMESEGFKISEQEQAAIDAFGLEGIWSRRLRAGKLEYEVKKTGVPEKDNKYYSKDDLLAMGFEKLLKQTDEKIASKEAGLDLRPVTTSEIQKHLDGFGLEQEFGTYGKIRGLSGGQKVKLVLASAFWTVPHLVVLDEPTNFLDREALGALSLALNRWGGAVLMISHSKEFYSSVCKEEWNMANGTLTIEGYSEERAMKAVARKKKFEKELDNDEVLEKAGGNMNSNADKYKDATTNFWGQTVSKKEARQYDKAKKKGDIALMRKILQVPAGKVMPGYEELGDGKK</sequence>
<dbReference type="InterPro" id="IPR027417">
    <property type="entry name" value="P-loop_NTPase"/>
</dbReference>
<evidence type="ECO:0000256" key="3">
    <source>
        <dbReference type="ARBA" id="ARBA00022737"/>
    </source>
</evidence>
<dbReference type="OrthoDB" id="2110130at2759"/>
<protein>
    <submittedName>
        <fullName evidence="7">[NU+] prion formation protein 1</fullName>
    </submittedName>
</protein>
<keyword evidence="7" id="KW-0640">Prion</keyword>
<dbReference type="PROSITE" id="PS00211">
    <property type="entry name" value="ABC_TRANSPORTER_1"/>
    <property type="match status" value="1"/>
</dbReference>
<dbReference type="CDD" id="cd03221">
    <property type="entry name" value="ABCF_EF-3"/>
    <property type="match status" value="1"/>
</dbReference>
<comment type="subcellular location">
    <subcellularLocation>
        <location evidence="1">Cytoplasm</location>
    </subcellularLocation>
</comment>
<dbReference type="Proteomes" id="UP001153069">
    <property type="component" value="Unassembled WGS sequence"/>
</dbReference>
<dbReference type="EMBL" id="CAICTM010000671">
    <property type="protein sequence ID" value="CAB9514760.1"/>
    <property type="molecule type" value="Genomic_DNA"/>
</dbReference>
<dbReference type="GO" id="GO:0005524">
    <property type="term" value="F:ATP binding"/>
    <property type="evidence" value="ECO:0007669"/>
    <property type="project" value="UniProtKB-KW"/>
</dbReference>
<keyword evidence="5" id="KW-0067">ATP-binding</keyword>
<dbReference type="AlphaFoldDB" id="A0A9N8EA13"/>
<dbReference type="GO" id="GO:0005737">
    <property type="term" value="C:cytoplasm"/>
    <property type="evidence" value="ECO:0007669"/>
    <property type="project" value="UniProtKB-SubCell"/>
</dbReference>